<comment type="caution">
    <text evidence="1">The sequence shown here is derived from an EMBL/GenBank/DDBJ whole genome shotgun (WGS) entry which is preliminary data.</text>
</comment>
<keyword evidence="1" id="KW-0723">Serine/threonine-protein kinase</keyword>
<dbReference type="EC" id="2.7.10.1" evidence="1"/>
<sequence>MPRTKRHVTSSVSTNPNENSASSSAPAEEHADAPVQPEQTENTERSLPRGNKRNARTWDVQIKDGGGEVKGRKLRAIDIFSLPPGERVIVEWNNRNQPVDSSGGMLAQFLGHIASNCQNFPIGFEKWQKVPECYKDHVWNNIIKTKMEVNNDGHKDYIFKSLAKKWRDHRYNLYNCAQCDPDGSRESNIAKKPAEIPLDQWVTFIDYRARPDIKAKAEKNAQNRTKLTMPHTLGSKSIARLQKEMETQLHRPVTRAELFQVSHTSSDGSFVNDEARQNHEELITQSQNSSENEAFINVFGKEHPGYVRGLGLGVVPTQVYGSSSNTSSRQNASASTQSEIDTLKETVQMLSHQVEQNQHEIALLKQQLGNQGQNVATNGYLDPEYFRTNMLSDKSNVYSLGVVFLEKAMVLEKARVTVVTGTAI</sequence>
<reference evidence="2" key="1">
    <citation type="journal article" date="2022" name="Nat. Commun.">
        <title>Chromosome evolution and the genetic basis of agronomically important traits in greater yam.</title>
        <authorList>
            <person name="Bredeson J.V."/>
            <person name="Lyons J.B."/>
            <person name="Oniyinde I.O."/>
            <person name="Okereke N.R."/>
            <person name="Kolade O."/>
            <person name="Nnabue I."/>
            <person name="Nwadili C.O."/>
            <person name="Hribova E."/>
            <person name="Parker M."/>
            <person name="Nwogha J."/>
            <person name="Shu S."/>
            <person name="Carlson J."/>
            <person name="Kariba R."/>
            <person name="Muthemba S."/>
            <person name="Knop K."/>
            <person name="Barton G.J."/>
            <person name="Sherwood A.V."/>
            <person name="Lopez-Montes A."/>
            <person name="Asiedu R."/>
            <person name="Jamnadass R."/>
            <person name="Muchugi A."/>
            <person name="Goodstein D."/>
            <person name="Egesi C.N."/>
            <person name="Featherston J."/>
            <person name="Asfaw A."/>
            <person name="Simpson G.G."/>
            <person name="Dolezel J."/>
            <person name="Hendre P.S."/>
            <person name="Van Deynze A."/>
            <person name="Kumar P.L."/>
            <person name="Obidiegwu J.E."/>
            <person name="Bhattacharjee R."/>
            <person name="Rokhsar D.S."/>
        </authorList>
    </citation>
    <scope>NUCLEOTIDE SEQUENCE [LARGE SCALE GENOMIC DNA]</scope>
    <source>
        <strain evidence="2">cv. TDa95/00328</strain>
    </source>
</reference>
<accession>A0ACB7TT48</accession>
<keyword evidence="2" id="KW-1185">Reference proteome</keyword>
<dbReference type="EC" id="2.7.11.1" evidence="1"/>
<keyword evidence="1" id="KW-0808">Transferase</keyword>
<evidence type="ECO:0000313" key="2">
    <source>
        <dbReference type="Proteomes" id="UP000827976"/>
    </source>
</evidence>
<name>A0ACB7TT48_DIOAL</name>
<gene>
    <name evidence="1" type="ORF">IHE45_20G026800</name>
</gene>
<proteinExistence type="predicted"/>
<protein>
    <submittedName>
        <fullName evidence="1">Non-specific serine/threonine protein kinase protein</fullName>
        <ecNumber evidence="1">2.7.10.1</ecNumber>
        <ecNumber evidence="1">2.7.11.1</ecNumber>
    </submittedName>
</protein>
<keyword evidence="1" id="KW-0418">Kinase</keyword>
<dbReference type="EMBL" id="CM037030">
    <property type="protein sequence ID" value="KAH7650976.1"/>
    <property type="molecule type" value="Genomic_DNA"/>
</dbReference>
<evidence type="ECO:0000313" key="1">
    <source>
        <dbReference type="EMBL" id="KAH7650976.1"/>
    </source>
</evidence>
<dbReference type="Proteomes" id="UP000827976">
    <property type="component" value="Chromosome 20"/>
</dbReference>
<organism evidence="1 2">
    <name type="scientific">Dioscorea alata</name>
    <name type="common">Purple yam</name>
    <dbReference type="NCBI Taxonomy" id="55571"/>
    <lineage>
        <taxon>Eukaryota</taxon>
        <taxon>Viridiplantae</taxon>
        <taxon>Streptophyta</taxon>
        <taxon>Embryophyta</taxon>
        <taxon>Tracheophyta</taxon>
        <taxon>Spermatophyta</taxon>
        <taxon>Magnoliopsida</taxon>
        <taxon>Liliopsida</taxon>
        <taxon>Dioscoreales</taxon>
        <taxon>Dioscoreaceae</taxon>
        <taxon>Dioscorea</taxon>
    </lineage>
</organism>